<name>A0A9W7EJE8_9STRA</name>
<organism evidence="2 3">
    <name type="scientific">Triparma laevis f. inornata</name>
    <dbReference type="NCBI Taxonomy" id="1714386"/>
    <lineage>
        <taxon>Eukaryota</taxon>
        <taxon>Sar</taxon>
        <taxon>Stramenopiles</taxon>
        <taxon>Ochrophyta</taxon>
        <taxon>Bolidophyceae</taxon>
        <taxon>Parmales</taxon>
        <taxon>Triparmaceae</taxon>
        <taxon>Triparma</taxon>
    </lineage>
</organism>
<evidence type="ECO:0000313" key="2">
    <source>
        <dbReference type="EMBL" id="GMH80852.1"/>
    </source>
</evidence>
<sequence>MNDDIGPGEAEFSPTHIIVLDELSQSEKDTYFDLLIASNAQFHRDYELGQVIADMRILGPGVKIQAEEEEKKRDEGPRLTPQEKLAMRAADSSITLPGAITTATGDVFNYKPYEGIVKLIRGKGETTYKPKRRPLAWVMRLVHEILDVRYARDTTDLTDEDNYDENDPDDMARKAEKEERFRQANAFPIFVIDLFSKKYGLKSLVESTTWDLLYSCDILRRTDLCPDVDVFCRFIEMYYDADELLYYCYVRSLTQSVLNASFKAHWGDPGKVRDSINAGIDRRPAPLTLNRRECTYIAQTIFIRNHGDEIEHEKQMYQDFMNNVDDRLDRGEVDSSDFMQIAVERYFITRPSDEDEGTPMSGGRDDGGMAPLPEDDEDEMGGVGGGGGGGDGPNHPMVEALITGQSVESAEADYIENLMGSEDFTGLPGEVRREVEEDLAQELHQRIEDAESKGGAAQTEDEFKSCLTEAMEGFDAMAKLVAEHVNSLKNQGNLG</sequence>
<protein>
    <submittedName>
        <fullName evidence="2">Uncharacterized protein</fullName>
    </submittedName>
</protein>
<dbReference type="AlphaFoldDB" id="A0A9W7EJE8"/>
<feature type="compositionally biased region" description="Gly residues" evidence="1">
    <location>
        <begin position="381"/>
        <end position="390"/>
    </location>
</feature>
<comment type="caution">
    <text evidence="2">The sequence shown here is derived from an EMBL/GenBank/DDBJ whole genome shotgun (WGS) entry which is preliminary data.</text>
</comment>
<evidence type="ECO:0000313" key="3">
    <source>
        <dbReference type="Proteomes" id="UP001162640"/>
    </source>
</evidence>
<accession>A0A9W7EJE8</accession>
<dbReference type="Proteomes" id="UP001162640">
    <property type="component" value="Unassembled WGS sequence"/>
</dbReference>
<proteinExistence type="predicted"/>
<evidence type="ECO:0000256" key="1">
    <source>
        <dbReference type="SAM" id="MobiDB-lite"/>
    </source>
</evidence>
<dbReference type="EMBL" id="BLQM01000290">
    <property type="protein sequence ID" value="GMH80852.1"/>
    <property type="molecule type" value="Genomic_DNA"/>
</dbReference>
<feature type="region of interest" description="Disordered" evidence="1">
    <location>
        <begin position="350"/>
        <end position="390"/>
    </location>
</feature>
<gene>
    <name evidence="2" type="ORF">TL16_g08721</name>
</gene>
<reference evidence="3" key="1">
    <citation type="journal article" date="2023" name="Commun. Biol.">
        <title>Genome analysis of Parmales, the sister group of diatoms, reveals the evolutionary specialization of diatoms from phago-mixotrophs to photoautotrophs.</title>
        <authorList>
            <person name="Ban H."/>
            <person name="Sato S."/>
            <person name="Yoshikawa S."/>
            <person name="Yamada K."/>
            <person name="Nakamura Y."/>
            <person name="Ichinomiya M."/>
            <person name="Sato N."/>
            <person name="Blanc-Mathieu R."/>
            <person name="Endo H."/>
            <person name="Kuwata A."/>
            <person name="Ogata H."/>
        </authorList>
    </citation>
    <scope>NUCLEOTIDE SEQUENCE [LARGE SCALE GENOMIC DNA]</scope>
</reference>